<evidence type="ECO:0000313" key="2">
    <source>
        <dbReference type="EMBL" id="WAH35454.1"/>
    </source>
</evidence>
<sequence>MAGIMKFTGFKNKARKSEKDFTRERKIGFIPLVLLIFNMVRKSSQLEIDEFRERFMPESAQATTYTKQSFSKARQKILPTAFVILNDEFIRTFYADHDYKTYKGFRLLAMDGCVLEVPNTKETQRHYGYVTNQSKDFKLARALSSHLYDVENRLAVSTTMGRYDTGERNLAKTNIEKMLTLIPDISPYQTLVLFDRGYPSAEFLYYLLNRGIHFVMRVSTGFYREIVDTQTTDEVVQLTITKERAKELRKQGTPVPVGTILTLRVVKVTLSTGET</sequence>
<dbReference type="RefSeq" id="WP_268042723.1">
    <property type="nucleotide sequence ID" value="NZ_CP104064.1"/>
</dbReference>
<dbReference type="Proteomes" id="UP001164803">
    <property type="component" value="Chromosome"/>
</dbReference>
<proteinExistence type="predicted"/>
<organism evidence="2 3">
    <name type="scientific">Alicyclobacillus dauci</name>
    <dbReference type="NCBI Taxonomy" id="1475485"/>
    <lineage>
        <taxon>Bacteria</taxon>
        <taxon>Bacillati</taxon>
        <taxon>Bacillota</taxon>
        <taxon>Bacilli</taxon>
        <taxon>Bacillales</taxon>
        <taxon>Alicyclobacillaceae</taxon>
        <taxon>Alicyclobacillus</taxon>
    </lineage>
</organism>
<gene>
    <name evidence="2" type="ORF">NZD86_14230</name>
</gene>
<dbReference type="InterPro" id="IPR012337">
    <property type="entry name" value="RNaseH-like_sf"/>
</dbReference>
<dbReference type="Pfam" id="PF01609">
    <property type="entry name" value="DDE_Tnp_1"/>
    <property type="match status" value="1"/>
</dbReference>
<dbReference type="EMBL" id="CP104064">
    <property type="protein sequence ID" value="WAH35454.1"/>
    <property type="molecule type" value="Genomic_DNA"/>
</dbReference>
<accession>A0ABY6YYE6</accession>
<dbReference type="SUPFAM" id="SSF53098">
    <property type="entry name" value="Ribonuclease H-like"/>
    <property type="match status" value="1"/>
</dbReference>
<evidence type="ECO:0000259" key="1">
    <source>
        <dbReference type="Pfam" id="PF01609"/>
    </source>
</evidence>
<dbReference type="InterPro" id="IPR002559">
    <property type="entry name" value="Transposase_11"/>
</dbReference>
<feature type="domain" description="Transposase IS4-like" evidence="1">
    <location>
        <begin position="106"/>
        <end position="247"/>
    </location>
</feature>
<name>A0ABY6YYE6_9BACL</name>
<evidence type="ECO:0000313" key="3">
    <source>
        <dbReference type="Proteomes" id="UP001164803"/>
    </source>
</evidence>
<reference evidence="2" key="1">
    <citation type="submission" date="2022-08" db="EMBL/GenBank/DDBJ databases">
        <title>Alicyclobacillus dauci DSM2870, complete genome.</title>
        <authorList>
            <person name="Wang Q."/>
            <person name="Cai R."/>
            <person name="Wang Z."/>
        </authorList>
    </citation>
    <scope>NUCLEOTIDE SEQUENCE</scope>
    <source>
        <strain evidence="2">DSM 28700</strain>
    </source>
</reference>
<protein>
    <submittedName>
        <fullName evidence="2">Transposase</fullName>
    </submittedName>
</protein>
<keyword evidence="3" id="KW-1185">Reference proteome</keyword>